<dbReference type="PANTHER" id="PTHR45648">
    <property type="entry name" value="GDSL LIPASE/ACYLHYDROLASE FAMILY PROTEIN (AFU_ORTHOLOGUE AFUA_4G14700)"/>
    <property type="match status" value="1"/>
</dbReference>
<keyword evidence="4" id="KW-1185">Reference proteome</keyword>
<accession>A0ABP9YTH8</accession>
<name>A0ABP9YTH8_9FUNG</name>
<feature type="signal peptide" evidence="2">
    <location>
        <begin position="1"/>
        <end position="20"/>
    </location>
</feature>
<dbReference type="Proteomes" id="UP001473302">
    <property type="component" value="Unassembled WGS sequence"/>
</dbReference>
<dbReference type="Gene3D" id="3.40.50.1110">
    <property type="entry name" value="SGNH hydrolase"/>
    <property type="match status" value="1"/>
</dbReference>
<dbReference type="PANTHER" id="PTHR45648:SF22">
    <property type="entry name" value="GDSL LIPASE_ACYLHYDROLASE FAMILY PROTEIN (AFU_ORTHOLOGUE AFUA_4G14700)"/>
    <property type="match status" value="1"/>
</dbReference>
<protein>
    <submittedName>
        <fullName evidence="3">Uncharacterized protein</fullName>
    </submittedName>
</protein>
<dbReference type="InterPro" id="IPR001087">
    <property type="entry name" value="GDSL"/>
</dbReference>
<evidence type="ECO:0000313" key="3">
    <source>
        <dbReference type="EMBL" id="GAA5810125.1"/>
    </source>
</evidence>
<sequence length="287" mass="32200">MKASIVFSLVILSATSTIAAIDKVILYADSYSDSGNDYKNSEFPSSPPYWKGRFSNGPTWAEYVAKSISIPFSNNGYGGATTNNQDVYSQFNGWTVPGLKQQVSNIQTNGTSRSLYIIEIGYNDLNAIINPDQYVVVNKNLSKEIIAKNVVDGVLAIIKKYKAKKFLFMSVAPFNYWPVIQDADKPKTDRLIKDYNALVESELKKNVRGVDLKFIDSHAWFVKQLSHPEELGLSITNGPCVWGIGNTTVCDDPEKHFFWDSYHPEAKVHKAWGDVAIRQLEHLYGIK</sequence>
<evidence type="ECO:0000256" key="1">
    <source>
        <dbReference type="ARBA" id="ARBA00022801"/>
    </source>
</evidence>
<organism evidence="3 4">
    <name type="scientific">Mucor flavus</name>
    <dbReference type="NCBI Taxonomy" id="439312"/>
    <lineage>
        <taxon>Eukaryota</taxon>
        <taxon>Fungi</taxon>
        <taxon>Fungi incertae sedis</taxon>
        <taxon>Mucoromycota</taxon>
        <taxon>Mucoromycotina</taxon>
        <taxon>Mucoromycetes</taxon>
        <taxon>Mucorales</taxon>
        <taxon>Mucorineae</taxon>
        <taxon>Mucoraceae</taxon>
        <taxon>Mucor</taxon>
    </lineage>
</organism>
<keyword evidence="1" id="KW-0378">Hydrolase</keyword>
<gene>
    <name evidence="3" type="ORF">MFLAVUS_003544</name>
</gene>
<proteinExistence type="predicted"/>
<evidence type="ECO:0000313" key="4">
    <source>
        <dbReference type="Proteomes" id="UP001473302"/>
    </source>
</evidence>
<dbReference type="Pfam" id="PF00657">
    <property type="entry name" value="Lipase_GDSL"/>
    <property type="match status" value="1"/>
</dbReference>
<evidence type="ECO:0000256" key="2">
    <source>
        <dbReference type="SAM" id="SignalP"/>
    </source>
</evidence>
<dbReference type="InterPro" id="IPR036514">
    <property type="entry name" value="SGNH_hydro_sf"/>
</dbReference>
<dbReference type="CDD" id="cd01846">
    <property type="entry name" value="fatty_acyltransferase_like"/>
    <property type="match status" value="1"/>
</dbReference>
<dbReference type="InterPro" id="IPR051058">
    <property type="entry name" value="GDSL_Est/Lipase"/>
</dbReference>
<dbReference type="SUPFAM" id="SSF52266">
    <property type="entry name" value="SGNH hydrolase"/>
    <property type="match status" value="1"/>
</dbReference>
<reference evidence="3 4" key="1">
    <citation type="submission" date="2024-04" db="EMBL/GenBank/DDBJ databases">
        <title>genome sequences of Mucor flavus KT1a and Helicostylum pulchrum KT1b strains isolated from the surface of a dry-aged beef.</title>
        <authorList>
            <person name="Toyotome T."/>
            <person name="Hosono M."/>
            <person name="Torimaru M."/>
            <person name="Fukuda K."/>
            <person name="Mikami N."/>
        </authorList>
    </citation>
    <scope>NUCLEOTIDE SEQUENCE [LARGE SCALE GENOMIC DNA]</scope>
    <source>
        <strain evidence="3 4">KT1a</strain>
    </source>
</reference>
<comment type="caution">
    <text evidence="3">The sequence shown here is derived from an EMBL/GenBank/DDBJ whole genome shotgun (WGS) entry which is preliminary data.</text>
</comment>
<keyword evidence="2" id="KW-0732">Signal</keyword>
<dbReference type="EMBL" id="BAABUK010000006">
    <property type="protein sequence ID" value="GAA5810125.1"/>
    <property type="molecule type" value="Genomic_DNA"/>
</dbReference>
<feature type="chain" id="PRO_5045988198" evidence="2">
    <location>
        <begin position="21"/>
        <end position="287"/>
    </location>
</feature>